<organism evidence="1 2">
    <name type="scientific">Hymenobacter sediminicola</name>
    <dbReference type="NCBI Taxonomy" id="2761579"/>
    <lineage>
        <taxon>Bacteria</taxon>
        <taxon>Pseudomonadati</taxon>
        <taxon>Bacteroidota</taxon>
        <taxon>Cytophagia</taxon>
        <taxon>Cytophagales</taxon>
        <taxon>Hymenobacteraceae</taxon>
        <taxon>Hymenobacter</taxon>
    </lineage>
</organism>
<reference evidence="1 2" key="1">
    <citation type="submission" date="2020-08" db="EMBL/GenBank/DDBJ databases">
        <title>Hymenobacter sp. S2-20-2 genome sequencing.</title>
        <authorList>
            <person name="Jin L."/>
        </authorList>
    </citation>
    <scope>NUCLEOTIDE SEQUENCE [LARGE SCALE GENOMIC DNA]</scope>
    <source>
        <strain evidence="1 2">S2-20-2</strain>
    </source>
</reference>
<name>A0A7G7W6F4_9BACT</name>
<evidence type="ECO:0008006" key="3">
    <source>
        <dbReference type="Google" id="ProtNLM"/>
    </source>
</evidence>
<dbReference type="AlphaFoldDB" id="A0A7G7W6F4"/>
<dbReference type="EMBL" id="CP060202">
    <property type="protein sequence ID" value="QNH61947.1"/>
    <property type="molecule type" value="Genomic_DNA"/>
</dbReference>
<gene>
    <name evidence="1" type="ORF">H4317_17655</name>
</gene>
<proteinExistence type="predicted"/>
<dbReference type="SUPFAM" id="SSF159501">
    <property type="entry name" value="EreA/ChaN-like"/>
    <property type="match status" value="1"/>
</dbReference>
<dbReference type="RefSeq" id="WP_185887868.1">
    <property type="nucleotide sequence ID" value="NZ_CP060202.1"/>
</dbReference>
<accession>A0A7G7W6F4</accession>
<keyword evidence="2" id="KW-1185">Reference proteome</keyword>
<evidence type="ECO:0000313" key="2">
    <source>
        <dbReference type="Proteomes" id="UP000515489"/>
    </source>
</evidence>
<protein>
    <recommendedName>
        <fullName evidence="3">Erythromycin esterase family protein</fullName>
    </recommendedName>
</protein>
<dbReference type="Proteomes" id="UP000515489">
    <property type="component" value="Chromosome"/>
</dbReference>
<evidence type="ECO:0000313" key="1">
    <source>
        <dbReference type="EMBL" id="QNH61947.1"/>
    </source>
</evidence>
<dbReference type="KEGG" id="hsk:H4317_17655"/>
<sequence>MQTWDGPGQKLRPVSAADSLAFLALRAADAHEYILQRARTEQIIIINEAHHNPRHRVFTASLLPELARLGFRYFAAEGLDRNDSLLNQRGYPTLKTGYYTKEPQFAHLLRTALQTGFQLVPYDYGFVHESDPAAGILARETAQARNIQRILQADPKAKIVVHCGFSHVNEGPNGMYTQMAMAGHLRKLTGLNPFTIDQTALTESGTPGGEYAYYRLAKAPTSSVFIDVQQQPFAAAGSQMSPDVNVFHPRTTYRSGRPEWVFSAGRQPVVVAKPAKVGFPCLILAYTAAENSADAIPVDIIELQKPEDRKALALAKGRYLLIAKDPAGNTQTWALSN</sequence>